<protein>
    <submittedName>
        <fullName evidence="2">Protein DYAD</fullName>
    </submittedName>
</protein>
<comment type="caution">
    <text evidence="2">The sequence shown here is derived from an EMBL/GenBank/DDBJ whole genome shotgun (WGS) entry which is preliminary data.</text>
</comment>
<gene>
    <name evidence="2" type="ORF">D8674_016684</name>
</gene>
<evidence type="ECO:0000313" key="2">
    <source>
        <dbReference type="EMBL" id="KAB2625024.1"/>
    </source>
</evidence>
<accession>A0A5N5HP05</accession>
<dbReference type="AlphaFoldDB" id="A0A5N5HP05"/>
<reference evidence="2 3" key="3">
    <citation type="submission" date="2019-11" db="EMBL/GenBank/DDBJ databases">
        <title>A de novo genome assembly of a pear dwarfing rootstock.</title>
        <authorList>
            <person name="Wang F."/>
            <person name="Wang J."/>
            <person name="Li S."/>
            <person name="Zhang Y."/>
            <person name="Fang M."/>
            <person name="Ma L."/>
            <person name="Zhao Y."/>
            <person name="Jiang S."/>
        </authorList>
    </citation>
    <scope>NUCLEOTIDE SEQUENCE [LARGE SCALE GENOMIC DNA]</scope>
    <source>
        <strain evidence="2">S2</strain>
        <tissue evidence="2">Leaf</tissue>
    </source>
</reference>
<dbReference type="Proteomes" id="UP000327157">
    <property type="component" value="Chromosome 16"/>
</dbReference>
<evidence type="ECO:0000256" key="1">
    <source>
        <dbReference type="SAM" id="MobiDB-lite"/>
    </source>
</evidence>
<proteinExistence type="predicted"/>
<sequence>MQYCSIGGVEIEALNTKKSKQANQKRIQRNRSTTKYKEIQQNQERLKDLAKWKAQSEQSLKDNFDELMTWKDKVEQQRLHKNRSKLERRRRAKDATRKRMRMKVAKGRCRGEEVHSG</sequence>
<feature type="region of interest" description="Disordered" evidence="1">
    <location>
        <begin position="76"/>
        <end position="117"/>
    </location>
</feature>
<organism evidence="2 3">
    <name type="scientific">Pyrus ussuriensis x Pyrus communis</name>
    <dbReference type="NCBI Taxonomy" id="2448454"/>
    <lineage>
        <taxon>Eukaryota</taxon>
        <taxon>Viridiplantae</taxon>
        <taxon>Streptophyta</taxon>
        <taxon>Embryophyta</taxon>
        <taxon>Tracheophyta</taxon>
        <taxon>Spermatophyta</taxon>
        <taxon>Magnoliopsida</taxon>
        <taxon>eudicotyledons</taxon>
        <taxon>Gunneridae</taxon>
        <taxon>Pentapetalae</taxon>
        <taxon>rosids</taxon>
        <taxon>fabids</taxon>
        <taxon>Rosales</taxon>
        <taxon>Rosaceae</taxon>
        <taxon>Amygdaloideae</taxon>
        <taxon>Maleae</taxon>
        <taxon>Pyrus</taxon>
    </lineage>
</organism>
<reference evidence="2 3" key="1">
    <citation type="submission" date="2019-09" db="EMBL/GenBank/DDBJ databases">
        <authorList>
            <person name="Ou C."/>
        </authorList>
    </citation>
    <scope>NUCLEOTIDE SEQUENCE [LARGE SCALE GENOMIC DNA]</scope>
    <source>
        <strain evidence="2">S2</strain>
        <tissue evidence="2">Leaf</tissue>
    </source>
</reference>
<feature type="compositionally biased region" description="Basic residues" evidence="1">
    <location>
        <begin position="79"/>
        <end position="108"/>
    </location>
</feature>
<evidence type="ECO:0000313" key="3">
    <source>
        <dbReference type="Proteomes" id="UP000327157"/>
    </source>
</evidence>
<name>A0A5N5HP05_9ROSA</name>
<keyword evidence="3" id="KW-1185">Reference proteome</keyword>
<reference evidence="3" key="2">
    <citation type="submission" date="2019-10" db="EMBL/GenBank/DDBJ databases">
        <title>A de novo genome assembly of a pear dwarfing rootstock.</title>
        <authorList>
            <person name="Wang F."/>
            <person name="Wang J."/>
            <person name="Li S."/>
            <person name="Zhang Y."/>
            <person name="Fang M."/>
            <person name="Ma L."/>
            <person name="Zhao Y."/>
            <person name="Jiang S."/>
        </authorList>
    </citation>
    <scope>NUCLEOTIDE SEQUENCE [LARGE SCALE GENOMIC DNA]</scope>
</reference>
<dbReference type="EMBL" id="SMOL01000160">
    <property type="protein sequence ID" value="KAB2625024.1"/>
    <property type="molecule type" value="Genomic_DNA"/>
</dbReference>
<feature type="region of interest" description="Disordered" evidence="1">
    <location>
        <begin position="18"/>
        <end position="38"/>
    </location>
</feature>